<feature type="transmembrane region" description="Helical" evidence="1">
    <location>
        <begin position="40"/>
        <end position="61"/>
    </location>
</feature>
<comment type="caution">
    <text evidence="3">The sequence shown here is derived from an EMBL/GenBank/DDBJ whole genome shotgun (WGS) entry which is preliminary data.</text>
</comment>
<evidence type="ECO:0000313" key="3">
    <source>
        <dbReference type="EMBL" id="OWU73634.1"/>
    </source>
</evidence>
<keyword evidence="1" id="KW-0812">Transmembrane</keyword>
<protein>
    <submittedName>
        <fullName evidence="3">Bifunctional protein GlmU</fullName>
    </submittedName>
</protein>
<sequence>MHVNMGKADRAIRIAIAAVLLYLAFGTALAAAGLLHWLAIAVAAIFVLTSLVGLCPLYSIIGLKTCRDC</sequence>
<keyword evidence="4" id="KW-1185">Reference proteome</keyword>
<feature type="domain" description="Inner membrane protein YgaP-like transmembrane" evidence="2">
    <location>
        <begin position="1"/>
        <end position="67"/>
    </location>
</feature>
<dbReference type="Pfam" id="PF11127">
    <property type="entry name" value="YgaP-like_TM"/>
    <property type="match status" value="1"/>
</dbReference>
<keyword evidence="1" id="KW-0472">Membrane</keyword>
<dbReference type="EMBL" id="AQQR01000004">
    <property type="protein sequence ID" value="OWU73634.1"/>
    <property type="molecule type" value="Genomic_DNA"/>
</dbReference>
<evidence type="ECO:0000259" key="2">
    <source>
        <dbReference type="Pfam" id="PF11127"/>
    </source>
</evidence>
<name>A0A225NIS4_9RHOB</name>
<evidence type="ECO:0000313" key="4">
    <source>
        <dbReference type="Proteomes" id="UP000215377"/>
    </source>
</evidence>
<reference evidence="3 4" key="1">
    <citation type="submission" date="2013-04" db="EMBL/GenBank/DDBJ databases">
        <title>Oceanicola sp. 22II1-22F33 Genome Sequencing.</title>
        <authorList>
            <person name="Lai Q."/>
            <person name="Li G."/>
            <person name="Shao Z."/>
        </authorList>
    </citation>
    <scope>NUCLEOTIDE SEQUENCE [LARGE SCALE GENOMIC DNA]</scope>
    <source>
        <strain evidence="3 4">22II1-22F33</strain>
    </source>
</reference>
<keyword evidence="1" id="KW-1133">Transmembrane helix</keyword>
<dbReference type="RefSeq" id="WP_088650367.1">
    <property type="nucleotide sequence ID" value="NZ_AQQR01000004.1"/>
</dbReference>
<proteinExistence type="predicted"/>
<organism evidence="3 4">
    <name type="scientific">Marinibacterium profundimaris</name>
    <dbReference type="NCBI Taxonomy" id="1679460"/>
    <lineage>
        <taxon>Bacteria</taxon>
        <taxon>Pseudomonadati</taxon>
        <taxon>Pseudomonadota</taxon>
        <taxon>Alphaproteobacteria</taxon>
        <taxon>Rhodobacterales</taxon>
        <taxon>Paracoccaceae</taxon>
        <taxon>Marinibacterium</taxon>
    </lineage>
</organism>
<accession>A0A225NIS4</accession>
<evidence type="ECO:0000256" key="1">
    <source>
        <dbReference type="SAM" id="Phobius"/>
    </source>
</evidence>
<dbReference type="InterPro" id="IPR021309">
    <property type="entry name" value="YgaP-like_TM"/>
</dbReference>
<dbReference type="AlphaFoldDB" id="A0A225NIS4"/>
<gene>
    <name evidence="3" type="ORF">ATO3_13430</name>
</gene>
<dbReference type="Proteomes" id="UP000215377">
    <property type="component" value="Unassembled WGS sequence"/>
</dbReference>